<dbReference type="SUPFAM" id="SSF81606">
    <property type="entry name" value="PP2C-like"/>
    <property type="match status" value="1"/>
</dbReference>
<evidence type="ECO:0000313" key="2">
    <source>
        <dbReference type="EMBL" id="KAJ0213154.1"/>
    </source>
</evidence>
<dbReference type="InterPro" id="IPR015655">
    <property type="entry name" value="PP2C"/>
</dbReference>
<dbReference type="EMBL" id="NBSK02000004">
    <property type="protein sequence ID" value="KAJ0213154.1"/>
    <property type="molecule type" value="Genomic_DNA"/>
</dbReference>
<keyword evidence="3" id="KW-1185">Reference proteome</keyword>
<gene>
    <name evidence="2" type="ORF">LSAT_V11C400201580</name>
</gene>
<organism evidence="2 3">
    <name type="scientific">Lactuca sativa</name>
    <name type="common">Garden lettuce</name>
    <dbReference type="NCBI Taxonomy" id="4236"/>
    <lineage>
        <taxon>Eukaryota</taxon>
        <taxon>Viridiplantae</taxon>
        <taxon>Streptophyta</taxon>
        <taxon>Embryophyta</taxon>
        <taxon>Tracheophyta</taxon>
        <taxon>Spermatophyta</taxon>
        <taxon>Magnoliopsida</taxon>
        <taxon>eudicotyledons</taxon>
        <taxon>Gunneridae</taxon>
        <taxon>Pentapetalae</taxon>
        <taxon>asterids</taxon>
        <taxon>campanulids</taxon>
        <taxon>Asterales</taxon>
        <taxon>Asteraceae</taxon>
        <taxon>Cichorioideae</taxon>
        <taxon>Cichorieae</taxon>
        <taxon>Lactucinae</taxon>
        <taxon>Lactuca</taxon>
    </lineage>
</organism>
<dbReference type="GO" id="GO:1902531">
    <property type="term" value="P:regulation of intracellular signal transduction"/>
    <property type="evidence" value="ECO:0000318"/>
    <property type="project" value="GO_Central"/>
</dbReference>
<sequence>MKIYGDSRVVLSRGGPTMHLSVDHKNELARIKISGGRVNDYNGLHVVGVLATSKSISDRQLKPYIIAKPKVIVNKRDDVAEFMILATNGLWDVISNDLECQVVRKCIDG</sequence>
<proteinExistence type="predicted"/>
<dbReference type="CDD" id="cd00143">
    <property type="entry name" value="PP2Cc"/>
    <property type="match status" value="1"/>
</dbReference>
<dbReference type="Gene3D" id="3.60.40.10">
    <property type="entry name" value="PPM-type phosphatase domain"/>
    <property type="match status" value="1"/>
</dbReference>
<comment type="caution">
    <text evidence="2">The sequence shown here is derived from an EMBL/GenBank/DDBJ whole genome shotgun (WGS) entry which is preliminary data.</text>
</comment>
<dbReference type="PROSITE" id="PS51746">
    <property type="entry name" value="PPM_2"/>
    <property type="match status" value="1"/>
</dbReference>
<dbReference type="InterPro" id="IPR036457">
    <property type="entry name" value="PPM-type-like_dom_sf"/>
</dbReference>
<reference evidence="2 3" key="1">
    <citation type="journal article" date="2017" name="Nat. Commun.">
        <title>Genome assembly with in vitro proximity ligation data and whole-genome triplication in lettuce.</title>
        <authorList>
            <person name="Reyes-Chin-Wo S."/>
            <person name="Wang Z."/>
            <person name="Yang X."/>
            <person name="Kozik A."/>
            <person name="Arikit S."/>
            <person name="Song C."/>
            <person name="Xia L."/>
            <person name="Froenicke L."/>
            <person name="Lavelle D.O."/>
            <person name="Truco M.J."/>
            <person name="Xia R."/>
            <person name="Zhu S."/>
            <person name="Xu C."/>
            <person name="Xu H."/>
            <person name="Xu X."/>
            <person name="Cox K."/>
            <person name="Korf I."/>
            <person name="Meyers B.C."/>
            <person name="Michelmore R.W."/>
        </authorList>
    </citation>
    <scope>NUCLEOTIDE SEQUENCE [LARGE SCALE GENOMIC DNA]</scope>
    <source>
        <strain evidence="3">cv. Salinas</strain>
        <tissue evidence="2">Seedlings</tissue>
    </source>
</reference>
<accession>A0A9R1XKH7</accession>
<feature type="domain" description="PPM-type phosphatase" evidence="1">
    <location>
        <begin position="1"/>
        <end position="109"/>
    </location>
</feature>
<evidence type="ECO:0000259" key="1">
    <source>
        <dbReference type="PROSITE" id="PS51746"/>
    </source>
</evidence>
<dbReference type="InterPro" id="IPR001932">
    <property type="entry name" value="PPM-type_phosphatase-like_dom"/>
</dbReference>
<dbReference type="GO" id="GO:0004722">
    <property type="term" value="F:protein serine/threonine phosphatase activity"/>
    <property type="evidence" value="ECO:0000318"/>
    <property type="project" value="GO_Central"/>
</dbReference>
<name>A0A9R1XKH7_LACSA</name>
<dbReference type="Pfam" id="PF00481">
    <property type="entry name" value="PP2C"/>
    <property type="match status" value="1"/>
</dbReference>
<protein>
    <recommendedName>
        <fullName evidence="1">PPM-type phosphatase domain-containing protein</fullName>
    </recommendedName>
</protein>
<dbReference type="PANTHER" id="PTHR47992">
    <property type="entry name" value="PROTEIN PHOSPHATASE"/>
    <property type="match status" value="1"/>
</dbReference>
<dbReference type="Proteomes" id="UP000235145">
    <property type="component" value="Unassembled WGS sequence"/>
</dbReference>
<evidence type="ECO:0000313" key="3">
    <source>
        <dbReference type="Proteomes" id="UP000235145"/>
    </source>
</evidence>
<dbReference type="AlphaFoldDB" id="A0A9R1XKH7"/>